<evidence type="ECO:0000256" key="1">
    <source>
        <dbReference type="ARBA" id="ARBA00023125"/>
    </source>
</evidence>
<protein>
    <submittedName>
        <fullName evidence="4">Helix-turn-helix transcriptional regulator</fullName>
    </submittedName>
</protein>
<dbReference type="PANTHER" id="PTHR46558">
    <property type="entry name" value="TRACRIPTIONAL REGULATORY PROTEIN-RELATED-RELATED"/>
    <property type="match status" value="1"/>
</dbReference>
<keyword evidence="2" id="KW-0812">Transmembrane</keyword>
<dbReference type="Gene3D" id="1.10.260.40">
    <property type="entry name" value="lambda repressor-like DNA-binding domains"/>
    <property type="match status" value="1"/>
</dbReference>
<dbReference type="Proteomes" id="UP000571857">
    <property type="component" value="Unassembled WGS sequence"/>
</dbReference>
<accession>A0ABD4HMB7</accession>
<dbReference type="AlphaFoldDB" id="A0ABD4HMB7"/>
<dbReference type="PANTHER" id="PTHR46558:SF4">
    <property type="entry name" value="DNA-BIDING PHAGE PROTEIN"/>
    <property type="match status" value="1"/>
</dbReference>
<evidence type="ECO:0000256" key="2">
    <source>
        <dbReference type="SAM" id="Phobius"/>
    </source>
</evidence>
<organism evidence="4 5">
    <name type="scientific">Enterococcus gallinarum</name>
    <dbReference type="NCBI Taxonomy" id="1353"/>
    <lineage>
        <taxon>Bacteria</taxon>
        <taxon>Bacillati</taxon>
        <taxon>Bacillota</taxon>
        <taxon>Bacilli</taxon>
        <taxon>Lactobacillales</taxon>
        <taxon>Enterococcaceae</taxon>
        <taxon>Enterococcus</taxon>
    </lineage>
</organism>
<dbReference type="InterPro" id="IPR001387">
    <property type="entry name" value="Cro/C1-type_HTH"/>
</dbReference>
<dbReference type="EMBL" id="JABXJK010000039">
    <property type="protein sequence ID" value="MBA0972526.1"/>
    <property type="molecule type" value="Genomic_DNA"/>
</dbReference>
<keyword evidence="2" id="KW-1133">Transmembrane helix</keyword>
<feature type="transmembrane region" description="Helical" evidence="2">
    <location>
        <begin position="108"/>
        <end position="128"/>
    </location>
</feature>
<comment type="caution">
    <text evidence="4">The sequence shown here is derived from an EMBL/GenBank/DDBJ whole genome shotgun (WGS) entry which is preliminary data.</text>
</comment>
<dbReference type="SUPFAM" id="SSF47413">
    <property type="entry name" value="lambda repressor-like DNA-binding domains"/>
    <property type="match status" value="1"/>
</dbReference>
<reference evidence="4 5" key="1">
    <citation type="submission" date="2020-06" db="EMBL/GenBank/DDBJ databases">
        <title>Crossreactivity between MHC class I-restricted antigens from cancer cells and an enterococcal bacteriophage.</title>
        <authorList>
            <person name="Fluckiger A."/>
            <person name="Daillere R."/>
            <person name="Sassi M."/>
            <person name="Cattoir V."/>
            <person name="Kroemer G."/>
            <person name="Zitvogel L."/>
        </authorList>
    </citation>
    <scope>NUCLEOTIDE SEQUENCE [LARGE SCALE GENOMIC DNA]</scope>
    <source>
        <strain evidence="4 5">EG4</strain>
    </source>
</reference>
<feature type="domain" description="HTH cro/C1-type" evidence="3">
    <location>
        <begin position="7"/>
        <end position="61"/>
    </location>
</feature>
<sequence length="287" mass="33476">MTLANNIVKFRKENNFTQEDLGKELGISRQSISKWENGETLPSIDNLIMLSGLLNISLDELIIGEPYLNFPFHFGKPQKRVSVFLLIGLIFLGMLLFSMMGRNFIEKIILFVLSGGFLYALSSCTSVFDYKQYYQYWTITKEGITYVDEAKKRKSGFLDELLLPLKVIGRKKHLNYVYYKNISLMEIKFIPYKFNPSKLVTISWASPRVTHIVRENFILKITTKVGEEIFLDLSSSFIKGSKECTMLPTIISFFKRKNFEYRDEQNIEKLRKSNPSNWVSQLYNKKK</sequence>
<evidence type="ECO:0000259" key="3">
    <source>
        <dbReference type="PROSITE" id="PS50943"/>
    </source>
</evidence>
<gene>
    <name evidence="4" type="ORF">HWH42_08000</name>
</gene>
<dbReference type="SMART" id="SM00530">
    <property type="entry name" value="HTH_XRE"/>
    <property type="match status" value="1"/>
</dbReference>
<feature type="transmembrane region" description="Helical" evidence="2">
    <location>
        <begin position="83"/>
        <end position="102"/>
    </location>
</feature>
<keyword evidence="1" id="KW-0238">DNA-binding</keyword>
<name>A0ABD4HMB7_ENTGA</name>
<evidence type="ECO:0000313" key="4">
    <source>
        <dbReference type="EMBL" id="MBA0972526.1"/>
    </source>
</evidence>
<evidence type="ECO:0000313" key="5">
    <source>
        <dbReference type="Proteomes" id="UP000571857"/>
    </source>
</evidence>
<dbReference type="PROSITE" id="PS50943">
    <property type="entry name" value="HTH_CROC1"/>
    <property type="match status" value="1"/>
</dbReference>
<dbReference type="CDD" id="cd00093">
    <property type="entry name" value="HTH_XRE"/>
    <property type="match status" value="1"/>
</dbReference>
<dbReference type="GO" id="GO:0003677">
    <property type="term" value="F:DNA binding"/>
    <property type="evidence" value="ECO:0007669"/>
    <property type="project" value="UniProtKB-KW"/>
</dbReference>
<keyword evidence="2" id="KW-0472">Membrane</keyword>
<dbReference type="InterPro" id="IPR010982">
    <property type="entry name" value="Lambda_DNA-bd_dom_sf"/>
</dbReference>
<dbReference type="Pfam" id="PF01381">
    <property type="entry name" value="HTH_3"/>
    <property type="match status" value="1"/>
</dbReference>
<proteinExistence type="predicted"/>
<dbReference type="RefSeq" id="WP_176333695.1">
    <property type="nucleotide sequence ID" value="NZ_CAKOCH010000015.1"/>
</dbReference>